<dbReference type="CDD" id="cd09535">
    <property type="entry name" value="SAM_BOI-like_fungal"/>
    <property type="match status" value="1"/>
</dbReference>
<dbReference type="PROSITE" id="PS50003">
    <property type="entry name" value="PH_DOMAIN"/>
    <property type="match status" value="1"/>
</dbReference>
<dbReference type="Pfam" id="PF00169">
    <property type="entry name" value="PH"/>
    <property type="match status" value="1"/>
</dbReference>
<dbReference type="OrthoDB" id="73680at2759"/>
<dbReference type="InterPro" id="IPR045188">
    <property type="entry name" value="Boi1/Boi2-like"/>
</dbReference>
<dbReference type="Gene3D" id="2.30.29.30">
    <property type="entry name" value="Pleckstrin-homology domain (PH domain)/Phosphotyrosine-binding domain (PTB)"/>
    <property type="match status" value="1"/>
</dbReference>
<feature type="compositionally biased region" description="Basic and acidic residues" evidence="2">
    <location>
        <begin position="815"/>
        <end position="828"/>
    </location>
</feature>
<feature type="region of interest" description="Disordered" evidence="2">
    <location>
        <begin position="629"/>
        <end position="700"/>
    </location>
</feature>
<dbReference type="SUPFAM" id="SSF47769">
    <property type="entry name" value="SAM/Pointed domain"/>
    <property type="match status" value="1"/>
</dbReference>
<dbReference type="Pfam" id="PF07647">
    <property type="entry name" value="SAM_2"/>
    <property type="match status" value="1"/>
</dbReference>
<dbReference type="GO" id="GO:0055037">
    <property type="term" value="C:recycling endosome"/>
    <property type="evidence" value="ECO:0007669"/>
    <property type="project" value="TreeGrafter"/>
</dbReference>
<evidence type="ECO:0000256" key="1">
    <source>
        <dbReference type="ARBA" id="ARBA00022553"/>
    </source>
</evidence>
<accession>A0A5J5EFE2</accession>
<keyword evidence="6" id="KW-1185">Reference proteome</keyword>
<dbReference type="InterPro" id="IPR001660">
    <property type="entry name" value="SAM"/>
</dbReference>
<dbReference type="EMBL" id="VXIS01000342">
    <property type="protein sequence ID" value="KAA8894405.1"/>
    <property type="molecule type" value="Genomic_DNA"/>
</dbReference>
<reference evidence="5 6" key="1">
    <citation type="submission" date="2019-09" db="EMBL/GenBank/DDBJ databases">
        <title>Draft genome of the ectomycorrhizal ascomycete Sphaerosporella brunnea.</title>
        <authorList>
            <consortium name="DOE Joint Genome Institute"/>
            <person name="Benucci G.M."/>
            <person name="Marozzi G."/>
            <person name="Antonielli L."/>
            <person name="Sanchez S."/>
            <person name="Marco P."/>
            <person name="Wang X."/>
            <person name="Falini L.B."/>
            <person name="Barry K."/>
            <person name="Haridas S."/>
            <person name="Lipzen A."/>
            <person name="Labutti K."/>
            <person name="Grigoriev I.V."/>
            <person name="Murat C."/>
            <person name="Martin F."/>
            <person name="Albertini E."/>
            <person name="Donnini D."/>
            <person name="Bonito G."/>
        </authorList>
    </citation>
    <scope>NUCLEOTIDE SEQUENCE [LARGE SCALE GENOMIC DNA]</scope>
    <source>
        <strain evidence="5 6">Sb_GMNB300</strain>
    </source>
</reference>
<feature type="compositionally biased region" description="Polar residues" evidence="2">
    <location>
        <begin position="801"/>
        <end position="813"/>
    </location>
</feature>
<dbReference type="InterPro" id="IPR011993">
    <property type="entry name" value="PH-like_dom_sf"/>
</dbReference>
<evidence type="ECO:0000256" key="2">
    <source>
        <dbReference type="SAM" id="MobiDB-lite"/>
    </source>
</evidence>
<dbReference type="SMART" id="SM00233">
    <property type="entry name" value="PH"/>
    <property type="match status" value="1"/>
</dbReference>
<dbReference type="InterPro" id="IPR001849">
    <property type="entry name" value="PH_domain"/>
</dbReference>
<feature type="compositionally biased region" description="Basic residues" evidence="2">
    <location>
        <begin position="565"/>
        <end position="574"/>
    </location>
</feature>
<evidence type="ECO:0000313" key="5">
    <source>
        <dbReference type="EMBL" id="KAA8894405.1"/>
    </source>
</evidence>
<dbReference type="FunCoup" id="A0A5J5EFE2">
    <property type="interactions" value="171"/>
</dbReference>
<dbReference type="Proteomes" id="UP000326924">
    <property type="component" value="Unassembled WGS sequence"/>
</dbReference>
<gene>
    <name evidence="5" type="ORF">FN846DRAFT_895121</name>
</gene>
<comment type="caution">
    <text evidence="5">The sequence shown here is derived from an EMBL/GenBank/DDBJ whole genome shotgun (WGS) entry which is preliminary data.</text>
</comment>
<feature type="region of interest" description="Disordered" evidence="2">
    <location>
        <begin position="448"/>
        <end position="546"/>
    </location>
</feature>
<proteinExistence type="predicted"/>
<feature type="region of interest" description="Disordered" evidence="2">
    <location>
        <begin position="793"/>
        <end position="828"/>
    </location>
</feature>
<sequence length="1019" mass="109136">MHRTNGDIANSVPAFNPEVAMDPSPAIIATTTATTAINTTTTLSLDAPSSISREPTHAAPISTTPAAPQLPKATLLDIQQSQTPSVPRVAPEVQLTDASPAASETPTPPLTVEKGRSTPTQNQVVARAADNTEERAINFVQGLRSPVVEDTLSDIEEALSEISLNRQSRTSKVIRDHNRRHSASMPPPTRPSNYFSASAEMQDSSSEYSVQDASADVFSSDGEEDGGVGCSPVDEIPYTRADIMRWSPADVSQYLQSRQINPATCMKFEEQEVTGSILLQLEMIHLKELDIGSFGKRFEAWKEIEYLVKNLKRPITKPRSGSDAAVRLSTLGFVPEAGYNRQRSSTVGDVLPRIRSQHNRHPSRQHRINVQEANAYQPGISSLRTPVTSATISSEVSSPTSPMFGAWEQSRSSPQSSGSSKRLSMQNSPATALSTAVSTGAAVLVAGSSENTPHQREGSLDKTWLTAIATGPPRPATATGMRENKAKHKITPSTGTGDNASTGDSGFSGSTHSPKQSVTERSYFSSGESTPRERQSRHSRIASVGAEAIRRTSASTLSAALGYHRSGKEKKRKSASFSGDVGLSDYEDARAKGKHEEGSTIARAISPTTLIAVPFGSRSFSNPIRKSLEEKPALPVSPGTRSISTGDGSTPSLTVTMDTDAAPDLPTKADRKNSKKIKPKKIRAVTSGSELRQKSRKQTTAFQKGLREITPAEAAKAGDYSGWMKKRGSSGVGAWKPRFFVLNGRRLSYFYSENDTMEQGLIDITSHKVLPATDDRLVGLHAALAAVASTAPSHRPVALPVSQNTNSQDSPGASTKDDKESCSPAKKKEKDQGWFTFKLVPPGPGAAKGVTFTQPRLHYFATDTRDEGKRWMAALMKATIDRDETQPVITSYSAKTISLSKARALRARPPGLSHKDEGLGIELGSLGITGADLGEEADIEDEGGKKGGKDKTNGRDPVGVTRDDGESHTTIDECELDDEAPAVDHAMSEQPNESLLKLGGDGTKPTTEILRVQAIGIMG</sequence>
<dbReference type="GO" id="GO:0005769">
    <property type="term" value="C:early endosome"/>
    <property type="evidence" value="ECO:0007669"/>
    <property type="project" value="TreeGrafter"/>
</dbReference>
<keyword evidence="1" id="KW-0597">Phosphoprotein</keyword>
<dbReference type="GO" id="GO:0042147">
    <property type="term" value="P:retrograde transport, endosome to Golgi"/>
    <property type="evidence" value="ECO:0007669"/>
    <property type="project" value="TreeGrafter"/>
</dbReference>
<dbReference type="GO" id="GO:0007032">
    <property type="term" value="P:endosome organization"/>
    <property type="evidence" value="ECO:0007669"/>
    <property type="project" value="TreeGrafter"/>
</dbReference>
<dbReference type="GO" id="GO:0001881">
    <property type="term" value="P:receptor recycling"/>
    <property type="evidence" value="ECO:0007669"/>
    <property type="project" value="TreeGrafter"/>
</dbReference>
<evidence type="ECO:0008006" key="7">
    <source>
        <dbReference type="Google" id="ProtNLM"/>
    </source>
</evidence>
<feature type="compositionally biased region" description="Low complexity" evidence="2">
    <location>
        <begin position="96"/>
        <end position="105"/>
    </location>
</feature>
<dbReference type="InterPro" id="IPR013761">
    <property type="entry name" value="SAM/pointed_sf"/>
</dbReference>
<feature type="compositionally biased region" description="Basic residues" evidence="2">
    <location>
        <begin position="673"/>
        <end position="683"/>
    </location>
</feature>
<organism evidence="5 6">
    <name type="scientific">Sphaerosporella brunnea</name>
    <dbReference type="NCBI Taxonomy" id="1250544"/>
    <lineage>
        <taxon>Eukaryota</taxon>
        <taxon>Fungi</taxon>
        <taxon>Dikarya</taxon>
        <taxon>Ascomycota</taxon>
        <taxon>Pezizomycotina</taxon>
        <taxon>Pezizomycetes</taxon>
        <taxon>Pezizales</taxon>
        <taxon>Pyronemataceae</taxon>
        <taxon>Sphaerosporella</taxon>
    </lineage>
</organism>
<dbReference type="PANTHER" id="PTHR22902">
    <property type="entry name" value="SESQUIPEDALIAN"/>
    <property type="match status" value="1"/>
</dbReference>
<dbReference type="AlphaFoldDB" id="A0A5J5EFE2"/>
<feature type="compositionally biased region" description="Polar residues" evidence="2">
    <location>
        <begin position="491"/>
        <end position="529"/>
    </location>
</feature>
<protein>
    <recommendedName>
        <fullName evidence="7">PH domain-containing protein</fullName>
    </recommendedName>
</protein>
<feature type="region of interest" description="Disordered" evidence="2">
    <location>
        <begin position="938"/>
        <end position="972"/>
    </location>
</feature>
<evidence type="ECO:0000259" key="3">
    <source>
        <dbReference type="PROSITE" id="PS50003"/>
    </source>
</evidence>
<dbReference type="Gene3D" id="1.10.150.50">
    <property type="entry name" value="Transcription Factor, Ets-1"/>
    <property type="match status" value="1"/>
</dbReference>
<feature type="compositionally biased region" description="Basic and acidic residues" evidence="2">
    <location>
        <begin position="942"/>
        <end position="954"/>
    </location>
</feature>
<dbReference type="GO" id="GO:0005802">
    <property type="term" value="C:trans-Golgi network"/>
    <property type="evidence" value="ECO:0007669"/>
    <property type="project" value="TreeGrafter"/>
</dbReference>
<feature type="region of interest" description="Disordered" evidence="2">
    <location>
        <begin position="46"/>
        <end position="121"/>
    </location>
</feature>
<dbReference type="InParanoid" id="A0A5J5EFE2"/>
<dbReference type="PANTHER" id="PTHR22902:SF27">
    <property type="entry name" value="PLECKSTRIN HOMOLOGY DOMAIN-CONTAINING FAMILY A MEMBER 3"/>
    <property type="match status" value="1"/>
</dbReference>
<feature type="compositionally biased region" description="Polar residues" evidence="2">
    <location>
        <begin position="391"/>
        <end position="401"/>
    </location>
</feature>
<evidence type="ECO:0000313" key="6">
    <source>
        <dbReference type="Proteomes" id="UP000326924"/>
    </source>
</evidence>
<dbReference type="SUPFAM" id="SSF50729">
    <property type="entry name" value="PH domain-like"/>
    <property type="match status" value="1"/>
</dbReference>
<dbReference type="GO" id="GO:0005829">
    <property type="term" value="C:cytosol"/>
    <property type="evidence" value="ECO:0007669"/>
    <property type="project" value="GOC"/>
</dbReference>
<feature type="domain" description="PH" evidence="3">
    <location>
        <begin position="717"/>
        <end position="880"/>
    </location>
</feature>
<name>A0A5J5EFE2_9PEZI</name>
<feature type="domain" description="SAM" evidence="4">
    <location>
        <begin position="246"/>
        <end position="310"/>
    </location>
</feature>
<feature type="region of interest" description="Disordered" evidence="2">
    <location>
        <begin position="391"/>
        <end position="432"/>
    </location>
</feature>
<feature type="region of interest" description="Disordered" evidence="2">
    <location>
        <begin position="564"/>
        <end position="583"/>
    </location>
</feature>
<feature type="compositionally biased region" description="Polar residues" evidence="2">
    <location>
        <begin position="639"/>
        <end position="657"/>
    </location>
</feature>
<evidence type="ECO:0000259" key="4">
    <source>
        <dbReference type="PROSITE" id="PS50105"/>
    </source>
</evidence>
<feature type="compositionally biased region" description="Basic and acidic residues" evidence="2">
    <location>
        <begin position="961"/>
        <end position="971"/>
    </location>
</feature>
<feature type="compositionally biased region" description="Low complexity" evidence="2">
    <location>
        <begin position="410"/>
        <end position="424"/>
    </location>
</feature>
<dbReference type="PROSITE" id="PS50105">
    <property type="entry name" value="SAM_DOMAIN"/>
    <property type="match status" value="1"/>
</dbReference>